<accession>A0A1V2H7P8</accession>
<evidence type="ECO:0000313" key="1">
    <source>
        <dbReference type="EMBL" id="ONG58867.1"/>
    </source>
</evidence>
<dbReference type="PANTHER" id="PTHR30441">
    <property type="entry name" value="DUF748 DOMAIN-CONTAINING PROTEIN"/>
    <property type="match status" value="1"/>
</dbReference>
<dbReference type="AlphaFoldDB" id="A0A1V2H7P8"/>
<feature type="non-terminal residue" evidence="1">
    <location>
        <position position="639"/>
    </location>
</feature>
<name>A0A1V2H7P8_9PROT</name>
<dbReference type="EMBL" id="MLCO01000009">
    <property type="protein sequence ID" value="ONG58867.1"/>
    <property type="molecule type" value="Genomic_DNA"/>
</dbReference>
<dbReference type="GO" id="GO:0090313">
    <property type="term" value="P:regulation of protein targeting to membrane"/>
    <property type="evidence" value="ECO:0007669"/>
    <property type="project" value="TreeGrafter"/>
</dbReference>
<gene>
    <name evidence="1" type="ORF">BKE38_01280</name>
</gene>
<reference evidence="1 2" key="1">
    <citation type="submission" date="2016-10" db="EMBL/GenBank/DDBJ databases">
        <title>Draft Genome sequence of Roseomonas sp. strain M3.</title>
        <authorList>
            <person name="Subhash Y."/>
            <person name="Lee S."/>
        </authorList>
    </citation>
    <scope>NUCLEOTIDE SEQUENCE [LARGE SCALE GENOMIC DNA]</scope>
    <source>
        <strain evidence="1 2">M3</strain>
    </source>
</reference>
<proteinExistence type="predicted"/>
<organism evidence="1 2">
    <name type="scientific">Teichococcus deserti</name>
    <dbReference type="NCBI Taxonomy" id="1817963"/>
    <lineage>
        <taxon>Bacteria</taxon>
        <taxon>Pseudomonadati</taxon>
        <taxon>Pseudomonadota</taxon>
        <taxon>Alphaproteobacteria</taxon>
        <taxon>Acetobacterales</taxon>
        <taxon>Roseomonadaceae</taxon>
        <taxon>Roseomonas</taxon>
    </lineage>
</organism>
<keyword evidence="2" id="KW-1185">Reference proteome</keyword>
<protein>
    <recommendedName>
        <fullName evidence="3">AsmA-like C-terminal domain-containing protein</fullName>
    </recommendedName>
</protein>
<dbReference type="OrthoDB" id="7245203at2"/>
<dbReference type="GO" id="GO:0005886">
    <property type="term" value="C:plasma membrane"/>
    <property type="evidence" value="ECO:0007669"/>
    <property type="project" value="TreeGrafter"/>
</dbReference>
<evidence type="ECO:0000313" key="2">
    <source>
        <dbReference type="Proteomes" id="UP000188879"/>
    </source>
</evidence>
<evidence type="ECO:0008006" key="3">
    <source>
        <dbReference type="Google" id="ProtNLM"/>
    </source>
</evidence>
<dbReference type="PANTHER" id="PTHR30441:SF8">
    <property type="entry name" value="DUF748 DOMAIN-CONTAINING PROTEIN"/>
    <property type="match status" value="1"/>
</dbReference>
<dbReference type="InterPro" id="IPR052894">
    <property type="entry name" value="AsmA-related"/>
</dbReference>
<dbReference type="RefSeq" id="WP_076955568.1">
    <property type="nucleotide sequence ID" value="NZ_MLCO01000009.1"/>
</dbReference>
<comment type="caution">
    <text evidence="1">The sequence shown here is derived from an EMBL/GenBank/DDBJ whole genome shotgun (WGS) entry which is preliminary data.</text>
</comment>
<sequence length="639" mass="67057">MSLTLIPQAPPPRRRRLPRVLAGVALLAVLLLAGAVLALPRLELGGFAAARLQARLGRDVAIASLRVEPGRWMALRLEGLSVANLPGGSRPEMLRLAGATASLDVFSILSGPLRLRDLTLEGADLLLEHGPGDQANWRFGAGPRAAPHPEESRRGFPTLLGLRLAGGSLAINTLEGKRIAIGLDQAALEAGDEAAPARLTAAGTYQGVPLALDAALGSFADLRDTRRPFPARLGFRSGETRLDFDGRFADPVAVDEATGKLTLAAPDPGALLAMLQKPSPWAMPLRLEGVLTRHDRQWELAEARGALGGSTLTEGRIRLREGGPRQPDQLALELGFDRLDLNALLAGRDAPPGHADLPLAVDPAPGTLLELTIGARQLVYAGLRAAEAKLRLSQSAGRIAVPELAIGWQGGSLRGEGAIEGRPATEDGAGGAVSGRIDATGLEVQVLGRTLGLGALPLQGRLDGHAAVTGQGATLNAAWHAAQASAVIAMRAGSIERAVIEAASTDLRGLLRRAPGMVPLRCLVAVIDLRGAEGQVAPLRIRTDQGTLYGQGRFDLSRRWMDVLVASESATTSSFALDVPIRLSGRFADPDIAPAQLSSSGRAMIAAADEIAPLLAELQPFARRSPCLNRPRGRFRQGL</sequence>
<dbReference type="Proteomes" id="UP000188879">
    <property type="component" value="Unassembled WGS sequence"/>
</dbReference>